<dbReference type="InterPro" id="IPR006580">
    <property type="entry name" value="Znf_TTF"/>
</dbReference>
<dbReference type="SMART" id="SM00597">
    <property type="entry name" value="ZnF_TTF"/>
    <property type="match status" value="1"/>
</dbReference>
<keyword evidence="3" id="KW-1185">Reference proteome</keyword>
<dbReference type="InterPro" id="IPR012337">
    <property type="entry name" value="RNaseH-like_sf"/>
</dbReference>
<dbReference type="AlphaFoldDB" id="A0A2G5D3U3"/>
<dbReference type="EMBL" id="KZ305045">
    <property type="protein sequence ID" value="PIA38189.1"/>
    <property type="molecule type" value="Genomic_DNA"/>
</dbReference>
<dbReference type="InParanoid" id="A0A2G5D3U3"/>
<evidence type="ECO:0000313" key="2">
    <source>
        <dbReference type="EMBL" id="PIA38189.1"/>
    </source>
</evidence>
<dbReference type="PANTHER" id="PTHR11697:SF230">
    <property type="entry name" value="ZINC FINGER, MYM DOMAIN CONTAINING 1"/>
    <property type="match status" value="1"/>
</dbReference>
<dbReference type="PANTHER" id="PTHR11697">
    <property type="entry name" value="GENERAL TRANSCRIPTION FACTOR 2-RELATED ZINC FINGER PROTEIN"/>
    <property type="match status" value="1"/>
</dbReference>
<dbReference type="InterPro" id="IPR055298">
    <property type="entry name" value="AtLOH3-like"/>
</dbReference>
<reference evidence="2 3" key="1">
    <citation type="submission" date="2017-09" db="EMBL/GenBank/DDBJ databases">
        <title>WGS assembly of Aquilegia coerulea Goldsmith.</title>
        <authorList>
            <person name="Hodges S."/>
            <person name="Kramer E."/>
            <person name="Nordborg M."/>
            <person name="Tomkins J."/>
            <person name="Borevitz J."/>
            <person name="Derieg N."/>
            <person name="Yan J."/>
            <person name="Mihaltcheva S."/>
            <person name="Hayes R.D."/>
            <person name="Rokhsar D."/>
        </authorList>
    </citation>
    <scope>NUCLEOTIDE SEQUENCE [LARGE SCALE GENOMIC DNA]</scope>
    <source>
        <strain evidence="3">cv. Goldsmith</strain>
    </source>
</reference>
<accession>A0A2G5D3U3</accession>
<protein>
    <recommendedName>
        <fullName evidence="1">TTF-type domain-containing protein</fullName>
    </recommendedName>
</protein>
<name>A0A2G5D3U3_AQUCA</name>
<proteinExistence type="predicted"/>
<dbReference type="SUPFAM" id="SSF53098">
    <property type="entry name" value="Ribonuclease H-like"/>
    <property type="match status" value="1"/>
</dbReference>
<dbReference type="Proteomes" id="UP000230069">
    <property type="component" value="Unassembled WGS sequence"/>
</dbReference>
<dbReference type="InterPro" id="IPR025398">
    <property type="entry name" value="DUF4371"/>
</dbReference>
<evidence type="ECO:0000259" key="1">
    <source>
        <dbReference type="SMART" id="SM00597"/>
    </source>
</evidence>
<organism evidence="2 3">
    <name type="scientific">Aquilegia coerulea</name>
    <name type="common">Rocky mountain columbine</name>
    <dbReference type="NCBI Taxonomy" id="218851"/>
    <lineage>
        <taxon>Eukaryota</taxon>
        <taxon>Viridiplantae</taxon>
        <taxon>Streptophyta</taxon>
        <taxon>Embryophyta</taxon>
        <taxon>Tracheophyta</taxon>
        <taxon>Spermatophyta</taxon>
        <taxon>Magnoliopsida</taxon>
        <taxon>Ranunculales</taxon>
        <taxon>Ranunculaceae</taxon>
        <taxon>Thalictroideae</taxon>
        <taxon>Aquilegia</taxon>
    </lineage>
</organism>
<dbReference type="Pfam" id="PF14291">
    <property type="entry name" value="DUF4371"/>
    <property type="match status" value="1"/>
</dbReference>
<sequence>MIRTVICHTSLAEAHKQNCHTSLAQAHDLKLSRTATEFSSSNFNLSLTNASNLPSNPNLRPQISDYHPNDQNVVRRAYLLKGPNQPRQEVYPPTPNGKKFRRFKLKYYKQYVNWLEYSIDKDAIFCLHCYLWRDECGDHRDAFINDQERIDYRIRLTVSLDCIWFLLRQGLAFRGYDESKNSKNMGNFLELFKFLASHNEKVDSVSLKNALQNNLLISPDIQKDLVNSCVVETVNAIMKYLGEELFVVLIDEARDTSGNEQMAIYLRYVDKRGYNGASNMQGQFNGLKALILNENKSAIYVHCFAHQLQLALVHVAKDIKEIASFFTSVSNIVNVVGVSCKRRDNLQNKQAAKVFMQLKNGELSSGKGLNQEIGLKRPSDTRWGSHYGEAHVLLDLMHSFEFCFILHLMRNILGITNDLLKALQRKDQDIVNVLALVKVCKGRLQQMREGGWDSLFVDVPSFCGKHGIDVPRIEATFIHRGKSRRNAEETTYLHYYQVGFFYGCIDKQRVELDNRFDKVNTELLLCMACLNPTNSFSAFDVEKLIRLAEFYSDDFSEQEQKVLRNQLETYGIDMKSNNTFAALKGINVWLLQCFYCYTVERLFSVMNIVKIRLRNRMGDEWMNDCLVAYIENEVFDTIDNEAIMRRFQNMGKEHGRDRKGQL</sequence>
<feature type="domain" description="TTF-type" evidence="1">
    <location>
        <begin position="99"/>
        <end position="178"/>
    </location>
</feature>
<gene>
    <name evidence="2" type="ORF">AQUCO_02800092v1</name>
</gene>
<dbReference type="OrthoDB" id="1002367at2759"/>
<evidence type="ECO:0000313" key="3">
    <source>
        <dbReference type="Proteomes" id="UP000230069"/>
    </source>
</evidence>